<dbReference type="PANTHER" id="PTHR45947:SF3">
    <property type="entry name" value="SULFOQUINOVOSYL TRANSFERASE SQD2"/>
    <property type="match status" value="1"/>
</dbReference>
<dbReference type="KEGG" id="salh:HMF8227_00750"/>
<dbReference type="Gene3D" id="3.40.50.2000">
    <property type="entry name" value="Glycogen Phosphorylase B"/>
    <property type="match status" value="2"/>
</dbReference>
<dbReference type="EMBL" id="CP029347">
    <property type="protein sequence ID" value="AWL11246.1"/>
    <property type="molecule type" value="Genomic_DNA"/>
</dbReference>
<dbReference type="Pfam" id="PF00534">
    <property type="entry name" value="Glycos_transf_1"/>
    <property type="match status" value="1"/>
</dbReference>
<dbReference type="PANTHER" id="PTHR45947">
    <property type="entry name" value="SULFOQUINOVOSYL TRANSFERASE SQD2"/>
    <property type="match status" value="1"/>
</dbReference>
<evidence type="ECO:0000259" key="1">
    <source>
        <dbReference type="Pfam" id="PF00534"/>
    </source>
</evidence>
<keyword evidence="3" id="KW-1185">Reference proteome</keyword>
<evidence type="ECO:0000313" key="2">
    <source>
        <dbReference type="EMBL" id="AWL11246.1"/>
    </source>
</evidence>
<organism evidence="2 3">
    <name type="scientific">Saliniradius amylolyticus</name>
    <dbReference type="NCBI Taxonomy" id="2183582"/>
    <lineage>
        <taxon>Bacteria</taxon>
        <taxon>Pseudomonadati</taxon>
        <taxon>Pseudomonadota</taxon>
        <taxon>Gammaproteobacteria</taxon>
        <taxon>Alteromonadales</taxon>
        <taxon>Alteromonadaceae</taxon>
        <taxon>Saliniradius</taxon>
    </lineage>
</organism>
<dbReference type="InterPro" id="IPR050194">
    <property type="entry name" value="Glycosyltransferase_grp1"/>
</dbReference>
<keyword evidence="2" id="KW-0808">Transferase</keyword>
<reference evidence="2 3" key="1">
    <citation type="submission" date="2018-05" db="EMBL/GenBank/DDBJ databases">
        <title>Salinimonas sp. HMF8227 Genome sequencing and assembly.</title>
        <authorList>
            <person name="Kang H."/>
            <person name="Kang J."/>
            <person name="Cha I."/>
            <person name="Kim H."/>
            <person name="Joh K."/>
        </authorList>
    </citation>
    <scope>NUCLEOTIDE SEQUENCE [LARGE SCALE GENOMIC DNA]</scope>
    <source>
        <strain evidence="2 3">HMF8227</strain>
    </source>
</reference>
<dbReference type="Proteomes" id="UP000245728">
    <property type="component" value="Chromosome"/>
</dbReference>
<keyword evidence="2" id="KW-0328">Glycosyltransferase</keyword>
<dbReference type="EC" id="2.4.-.-" evidence="2"/>
<protein>
    <submittedName>
        <fullName evidence="2">Alpha-monoglucosyldiacylglycerol synthase</fullName>
        <ecNumber evidence="2">2.4.-.-</ecNumber>
    </submittedName>
</protein>
<dbReference type="CDD" id="cd03801">
    <property type="entry name" value="GT4_PimA-like"/>
    <property type="match status" value="1"/>
</dbReference>
<dbReference type="InterPro" id="IPR001296">
    <property type="entry name" value="Glyco_trans_1"/>
</dbReference>
<sequence length="237" mass="26418">MIADQIVVVSKWWQNRIEKVYPELKDKIVVNQNGLSPVFLAKAMKEAHTPDSPSETVRVITMTRLLKKKGVQRVIEAMRFLPPEFHLSIAGTGPYVGELQKLSIKLQLESRIRFLGWLNEDEKIQQMKSHDVFAMPSEYDSFGMVFIEAMACGLPVVTTPSGPITDIVTNGIDGIIARSTDGEDIARAIEKAYQNCVSMADNARNNVSDNFRVESGARELVSLFSRMSGKSVDGQKN</sequence>
<dbReference type="SUPFAM" id="SSF53756">
    <property type="entry name" value="UDP-Glycosyltransferase/glycogen phosphorylase"/>
    <property type="match status" value="1"/>
</dbReference>
<feature type="domain" description="Glycosyl transferase family 1" evidence="1">
    <location>
        <begin position="53"/>
        <end position="204"/>
    </location>
</feature>
<evidence type="ECO:0000313" key="3">
    <source>
        <dbReference type="Proteomes" id="UP000245728"/>
    </source>
</evidence>
<gene>
    <name evidence="2" type="primary">wcaL</name>
    <name evidence="2" type="ORF">HMF8227_00750</name>
</gene>
<name>A0A2S2E0U4_9ALTE</name>
<dbReference type="AlphaFoldDB" id="A0A2S2E0U4"/>
<accession>A0A2S2E0U4</accession>
<proteinExistence type="predicted"/>
<dbReference type="GO" id="GO:0016757">
    <property type="term" value="F:glycosyltransferase activity"/>
    <property type="evidence" value="ECO:0007669"/>
    <property type="project" value="UniProtKB-KW"/>
</dbReference>